<dbReference type="InterPro" id="IPR038232">
    <property type="entry name" value="PknH-like_Extracell_sf"/>
</dbReference>
<organism evidence="2 3">
    <name type="scientific">Nonomuraea longicatena</name>
    <dbReference type="NCBI Taxonomy" id="83682"/>
    <lineage>
        <taxon>Bacteria</taxon>
        <taxon>Bacillati</taxon>
        <taxon>Actinomycetota</taxon>
        <taxon>Actinomycetes</taxon>
        <taxon>Streptosporangiales</taxon>
        <taxon>Streptosporangiaceae</taxon>
        <taxon>Nonomuraea</taxon>
    </lineage>
</organism>
<keyword evidence="1" id="KW-0732">Signal</keyword>
<dbReference type="EMBL" id="BAAAHQ010000011">
    <property type="protein sequence ID" value="GAA0924662.1"/>
    <property type="molecule type" value="Genomic_DNA"/>
</dbReference>
<reference evidence="2 3" key="1">
    <citation type="journal article" date="2019" name="Int. J. Syst. Evol. Microbiol.">
        <title>The Global Catalogue of Microorganisms (GCM) 10K type strain sequencing project: providing services to taxonomists for standard genome sequencing and annotation.</title>
        <authorList>
            <consortium name="The Broad Institute Genomics Platform"/>
            <consortium name="The Broad Institute Genome Sequencing Center for Infectious Disease"/>
            <person name="Wu L."/>
            <person name="Ma J."/>
        </authorList>
    </citation>
    <scope>NUCLEOTIDE SEQUENCE [LARGE SCALE GENOMIC DNA]</scope>
    <source>
        <strain evidence="2 3">JCM 11136</strain>
    </source>
</reference>
<feature type="chain" id="PRO_5047161726" description="PknH-like extracellular domain-containing protein" evidence="1">
    <location>
        <begin position="21"/>
        <end position="200"/>
    </location>
</feature>
<feature type="signal peptide" evidence="1">
    <location>
        <begin position="1"/>
        <end position="20"/>
    </location>
</feature>
<proteinExistence type="predicted"/>
<evidence type="ECO:0000313" key="3">
    <source>
        <dbReference type="Proteomes" id="UP001501578"/>
    </source>
</evidence>
<dbReference type="Gene3D" id="3.40.1000.70">
    <property type="entry name" value="PknH-like extracellular domain"/>
    <property type="match status" value="1"/>
</dbReference>
<comment type="caution">
    <text evidence="2">The sequence shown here is derived from an EMBL/GenBank/DDBJ whole genome shotgun (WGS) entry which is preliminary data.</text>
</comment>
<evidence type="ECO:0000313" key="2">
    <source>
        <dbReference type="EMBL" id="GAA0924662.1"/>
    </source>
</evidence>
<protein>
    <recommendedName>
        <fullName evidence="4">PknH-like extracellular domain-containing protein</fullName>
    </recommendedName>
</protein>
<evidence type="ECO:0000256" key="1">
    <source>
        <dbReference type="SAM" id="SignalP"/>
    </source>
</evidence>
<evidence type="ECO:0008006" key="4">
    <source>
        <dbReference type="Google" id="ProtNLM"/>
    </source>
</evidence>
<dbReference type="Proteomes" id="UP001501578">
    <property type="component" value="Unassembled WGS sequence"/>
</dbReference>
<name>A0ABN1P8Y6_9ACTN</name>
<gene>
    <name evidence="2" type="ORF">GCM10009560_25550</name>
</gene>
<sequence>MVGLVAAGAFGLVLTPPASAATKLPAKFLTYESKQARKPFGTVEIGWEVSDKPTRLAPLILCRTPAPTGVTTMRTAAASGDAEYRYAEQVALYADANAATEALEAYKTAVQKCAKTGMYRHTVAERRLGDGALQVSRHDIRPDLRYGERVIVVRKGSALIAYAESAGFTRNKPRAADFAKQVRDAKAMAAKVCELPGVCD</sequence>
<accession>A0ABN1P8Y6</accession>
<keyword evidence="3" id="KW-1185">Reference proteome</keyword>